<dbReference type="NCBIfam" id="NF033632">
    <property type="entry name" value="SLATT_4"/>
    <property type="match status" value="1"/>
</dbReference>
<dbReference type="InParanoid" id="A0A317ZGD9"/>
<dbReference type="RefSeq" id="WP_110130431.1">
    <property type="nucleotide sequence ID" value="NZ_QHJQ01000003.1"/>
</dbReference>
<feature type="transmembrane region" description="Helical" evidence="2">
    <location>
        <begin position="62"/>
        <end position="80"/>
    </location>
</feature>
<keyword evidence="2" id="KW-0472">Membrane</keyword>
<comment type="caution">
    <text evidence="4">The sequence shown here is derived from an EMBL/GenBank/DDBJ whole genome shotgun (WGS) entry which is preliminary data.</text>
</comment>
<organism evidence="4 5">
    <name type="scientific">Coraliomargarita sinensis</name>
    <dbReference type="NCBI Taxonomy" id="2174842"/>
    <lineage>
        <taxon>Bacteria</taxon>
        <taxon>Pseudomonadati</taxon>
        <taxon>Verrucomicrobiota</taxon>
        <taxon>Opitutia</taxon>
        <taxon>Puniceicoccales</taxon>
        <taxon>Coraliomargaritaceae</taxon>
        <taxon>Coraliomargarita</taxon>
    </lineage>
</organism>
<keyword evidence="5" id="KW-1185">Reference proteome</keyword>
<evidence type="ECO:0000256" key="1">
    <source>
        <dbReference type="SAM" id="MobiDB-lite"/>
    </source>
</evidence>
<feature type="region of interest" description="Disordered" evidence="1">
    <location>
        <begin position="131"/>
        <end position="165"/>
    </location>
</feature>
<reference evidence="4 5" key="1">
    <citation type="submission" date="2018-05" db="EMBL/GenBank/DDBJ databases">
        <title>Coraliomargarita sinensis sp. nov., isolated from a marine solar saltern.</title>
        <authorList>
            <person name="Zhou L.Y."/>
        </authorList>
    </citation>
    <scope>NUCLEOTIDE SEQUENCE [LARGE SCALE GENOMIC DNA]</scope>
    <source>
        <strain evidence="4 5">WN38</strain>
    </source>
</reference>
<accession>A0A317ZGD9</accession>
<feature type="compositionally biased region" description="Basic and acidic residues" evidence="1">
    <location>
        <begin position="141"/>
        <end position="153"/>
    </location>
</feature>
<dbReference type="AlphaFoldDB" id="A0A317ZGD9"/>
<dbReference type="OrthoDB" id="198330at2"/>
<dbReference type="EMBL" id="QHJQ01000003">
    <property type="protein sequence ID" value="PXA04626.1"/>
    <property type="molecule type" value="Genomic_DNA"/>
</dbReference>
<keyword evidence="2" id="KW-1133">Transmembrane helix</keyword>
<gene>
    <name evidence="4" type="ORF">DDZ13_05490</name>
</gene>
<evidence type="ECO:0000313" key="4">
    <source>
        <dbReference type="EMBL" id="PXA04626.1"/>
    </source>
</evidence>
<feature type="transmembrane region" description="Helical" evidence="2">
    <location>
        <begin position="40"/>
        <end position="56"/>
    </location>
</feature>
<dbReference type="InterPro" id="IPR040811">
    <property type="entry name" value="SLATT_4"/>
</dbReference>
<evidence type="ECO:0000313" key="5">
    <source>
        <dbReference type="Proteomes" id="UP000247099"/>
    </source>
</evidence>
<evidence type="ECO:0000256" key="2">
    <source>
        <dbReference type="SAM" id="Phobius"/>
    </source>
</evidence>
<protein>
    <recommendedName>
        <fullName evidence="3">SMODS and SLOG-associating 2TM effector domain-containing protein</fullName>
    </recommendedName>
</protein>
<feature type="domain" description="SMODS and SLOG-associating 2TM effector" evidence="3">
    <location>
        <begin position="19"/>
        <end position="160"/>
    </location>
</feature>
<proteinExistence type="predicted"/>
<dbReference type="Pfam" id="PF18186">
    <property type="entry name" value="SLATT_4"/>
    <property type="match status" value="1"/>
</dbReference>
<keyword evidence="2" id="KW-0812">Transmembrane</keyword>
<evidence type="ECO:0000259" key="3">
    <source>
        <dbReference type="Pfam" id="PF18186"/>
    </source>
</evidence>
<name>A0A317ZGD9_9BACT</name>
<dbReference type="Proteomes" id="UP000247099">
    <property type="component" value="Unassembled WGS sequence"/>
</dbReference>
<sequence length="165" mass="18307">MSEIIEELKKESLRIEEDVTYSGKRHFNAASRWEGYHNKLGIPSTALSAIAGLSAFADFPTLAGIIAISTAAVTAVFTFLKTDERASKHRAVGNGYFSLKNDARIFRNIECTATSDLDQLKTRIVELSDRRNELNEQAPETSDKDFQTARDGIEGGEQEYQADKS</sequence>